<gene>
    <name evidence="3" type="ORF">EmuJ_000794100</name>
</gene>
<feature type="transmembrane region" description="Helical" evidence="1">
    <location>
        <begin position="288"/>
        <end position="311"/>
    </location>
</feature>
<evidence type="ECO:0000313" key="3">
    <source>
        <dbReference type="EMBL" id="CDS40364.1"/>
    </source>
</evidence>
<dbReference type="InterPro" id="IPR043788">
    <property type="entry name" value="DUF5730"/>
</dbReference>
<reference evidence="3" key="2">
    <citation type="submission" date="2015-11" db="EMBL/GenBank/DDBJ databases">
        <authorList>
            <person name="Zhang Y."/>
            <person name="Guo Z."/>
        </authorList>
    </citation>
    <scope>NUCLEOTIDE SEQUENCE</scope>
</reference>
<feature type="transmembrane region" description="Helical" evidence="1">
    <location>
        <begin position="12"/>
        <end position="32"/>
    </location>
</feature>
<name>A0A068YDF8_ECHMU</name>
<keyword evidence="4" id="KW-1185">Reference proteome</keyword>
<keyword evidence="1" id="KW-0812">Transmembrane</keyword>
<dbReference type="OrthoDB" id="6227798at2759"/>
<dbReference type="Pfam" id="PF19001">
    <property type="entry name" value="DUF5730"/>
    <property type="match status" value="1"/>
</dbReference>
<dbReference type="AlphaFoldDB" id="A0A068YDF8"/>
<proteinExistence type="predicted"/>
<protein>
    <recommendedName>
        <fullName evidence="2">DUF5730 domain-containing protein</fullName>
    </recommendedName>
</protein>
<reference evidence="3" key="1">
    <citation type="journal article" date="2013" name="Nature">
        <title>The genomes of four tapeworm species reveal adaptations to parasitism.</title>
        <authorList>
            <person name="Tsai I.J."/>
            <person name="Zarowiecki M."/>
            <person name="Holroyd N."/>
            <person name="Garciarrubio A."/>
            <person name="Sanchez-Flores A."/>
            <person name="Brooks K.L."/>
            <person name="Tracey A."/>
            <person name="Bobes R.J."/>
            <person name="Fragoso G."/>
            <person name="Sciutto E."/>
            <person name="Aslett M."/>
            <person name="Beasley H."/>
            <person name="Bennett H.M."/>
            <person name="Cai J."/>
            <person name="Camicia F."/>
            <person name="Clark R."/>
            <person name="Cucher M."/>
            <person name="De Silva N."/>
            <person name="Day T.A."/>
            <person name="Deplazes P."/>
            <person name="Estrada K."/>
            <person name="Fernandez C."/>
            <person name="Holland P.W."/>
            <person name="Hou J."/>
            <person name="Hu S."/>
            <person name="Huckvale T."/>
            <person name="Hung S.S."/>
            <person name="Kamenetzky L."/>
            <person name="Keane J.A."/>
            <person name="Kiss F."/>
            <person name="Koziol U."/>
            <person name="Lambert O."/>
            <person name="Liu K."/>
            <person name="Luo X."/>
            <person name="Luo Y."/>
            <person name="Macchiaroli N."/>
            <person name="Nichol S."/>
            <person name="Paps J."/>
            <person name="Parkinson J."/>
            <person name="Pouchkina-Stantcheva N."/>
            <person name="Riddiford N."/>
            <person name="Rosenzvit M."/>
            <person name="Salinas G."/>
            <person name="Wasmuth J.D."/>
            <person name="Zamanian M."/>
            <person name="Zheng Y."/>
            <person name="Cai X."/>
            <person name="Soberon X."/>
            <person name="Olson P.D."/>
            <person name="Laclette J.P."/>
            <person name="Brehm K."/>
            <person name="Berriman M."/>
            <person name="Garciarrubio A."/>
            <person name="Bobes R.J."/>
            <person name="Fragoso G."/>
            <person name="Sanchez-Flores A."/>
            <person name="Estrada K."/>
            <person name="Cevallos M.A."/>
            <person name="Morett E."/>
            <person name="Gonzalez V."/>
            <person name="Portillo T."/>
            <person name="Ochoa-Leyva A."/>
            <person name="Jose M.V."/>
            <person name="Sciutto E."/>
            <person name="Landa A."/>
            <person name="Jimenez L."/>
            <person name="Valdes V."/>
            <person name="Carrero J.C."/>
            <person name="Larralde C."/>
            <person name="Morales-Montor J."/>
            <person name="Limon-Lason J."/>
            <person name="Soberon X."/>
            <person name="Laclette J.P."/>
        </authorList>
    </citation>
    <scope>NUCLEOTIDE SEQUENCE [LARGE SCALE GENOMIC DNA]</scope>
</reference>
<organism evidence="3 4">
    <name type="scientific">Echinococcus multilocularis</name>
    <name type="common">Fox tapeworm</name>
    <dbReference type="NCBI Taxonomy" id="6211"/>
    <lineage>
        <taxon>Eukaryota</taxon>
        <taxon>Metazoa</taxon>
        <taxon>Spiralia</taxon>
        <taxon>Lophotrochozoa</taxon>
        <taxon>Platyhelminthes</taxon>
        <taxon>Cestoda</taxon>
        <taxon>Eucestoda</taxon>
        <taxon>Cyclophyllidea</taxon>
        <taxon>Taeniidae</taxon>
        <taxon>Echinococcus</taxon>
    </lineage>
</organism>
<feature type="domain" description="DUF5730" evidence="2">
    <location>
        <begin position="36"/>
        <end position="215"/>
    </location>
</feature>
<sequence>MKQETSSLPLIFMMTSAVALLGLTIFTAIAVYRQLLPRFLRLMLVGVCLVGATGLATFLLCHYGLYTRALTLTQGDQLLLAPHTDADLDSRLLKLFCHCLRVSSDKPGLTVWTAAVSPNRVTGRLYTLLLPVSQQPPTVIPLRLSIGDRLTVKSAPNDIKMAIYAPDWNWSEWEEAGLQQEPHETCCAWWQLRPLKPTISVEVETSGLHHLVLRGPPAAAGSVVGMSINRSIFEASVCDPVVCDAIRVNSCRVDTFERPSILEVRITEGSESNFDILQVWIACEYKGWAVALFASIVSLGGMAIICLVGCCRRHLRFNKERMSSASPVYSYPREQTVGTTYVKHGVDFV</sequence>
<dbReference type="OMA" id="WIACEYK"/>
<evidence type="ECO:0000256" key="1">
    <source>
        <dbReference type="SAM" id="Phobius"/>
    </source>
</evidence>
<dbReference type="EMBL" id="LN902841">
    <property type="protein sequence ID" value="CDS40364.1"/>
    <property type="molecule type" value="Genomic_DNA"/>
</dbReference>
<dbReference type="Proteomes" id="UP000017246">
    <property type="component" value="Unassembled WGS sequence"/>
</dbReference>
<accession>A0A068YDF8</accession>
<keyword evidence="1" id="KW-1133">Transmembrane helix</keyword>
<evidence type="ECO:0000313" key="4">
    <source>
        <dbReference type="Proteomes" id="UP000017246"/>
    </source>
</evidence>
<keyword evidence="1" id="KW-0472">Membrane</keyword>
<feature type="transmembrane region" description="Helical" evidence="1">
    <location>
        <begin position="39"/>
        <end position="65"/>
    </location>
</feature>
<evidence type="ECO:0000259" key="2">
    <source>
        <dbReference type="Pfam" id="PF19001"/>
    </source>
</evidence>